<dbReference type="RefSeq" id="WP_016122992.1">
    <property type="nucleotide sequence ID" value="NZ_KB976832.1"/>
</dbReference>
<gene>
    <name evidence="1" type="ORF">IKC_06097</name>
</gene>
<evidence type="ECO:0000313" key="2">
    <source>
        <dbReference type="Proteomes" id="UP000014028"/>
    </source>
</evidence>
<reference evidence="1 2" key="1">
    <citation type="submission" date="2012-12" db="EMBL/GenBank/DDBJ databases">
        <title>The Genome Sequence of Bacillus cereus VD184.</title>
        <authorList>
            <consortium name="The Broad Institute Genome Sequencing Platform"/>
            <consortium name="The Broad Institute Genome Sequencing Center for Infectious Disease"/>
            <person name="Feldgarden M."/>
            <person name="Van der Auwera G.A."/>
            <person name="Mahillon J."/>
            <person name="Duprez V."/>
            <person name="Timmery S."/>
            <person name="Mattelet C."/>
            <person name="Dierick K."/>
            <person name="Sun M."/>
            <person name="Yu Z."/>
            <person name="Zhu L."/>
            <person name="Hu X."/>
            <person name="Shank E.B."/>
            <person name="Swiecicka I."/>
            <person name="Hansen B.M."/>
            <person name="Andrup L."/>
            <person name="Walker B."/>
            <person name="Young S.K."/>
            <person name="Zeng Q."/>
            <person name="Gargeya S."/>
            <person name="Fitzgerald M."/>
            <person name="Haas B."/>
            <person name="Abouelleil A."/>
            <person name="Alvarado L."/>
            <person name="Arachchi H.M."/>
            <person name="Berlin A.M."/>
            <person name="Chapman S.B."/>
            <person name="Dewar J."/>
            <person name="Goldberg J."/>
            <person name="Griggs A."/>
            <person name="Gujja S."/>
            <person name="Hansen M."/>
            <person name="Howarth C."/>
            <person name="Imamovic A."/>
            <person name="Larimer J."/>
            <person name="McCowan C."/>
            <person name="Murphy C."/>
            <person name="Neiman D."/>
            <person name="Pearson M."/>
            <person name="Priest M."/>
            <person name="Roberts A."/>
            <person name="Saif S."/>
            <person name="Shea T."/>
            <person name="Sisk P."/>
            <person name="Sykes S."/>
            <person name="Wortman J."/>
            <person name="Nusbaum C."/>
            <person name="Birren B."/>
        </authorList>
    </citation>
    <scope>NUCLEOTIDE SEQUENCE [LARGE SCALE GENOMIC DNA]</scope>
    <source>
        <strain evidence="1 2">VD184</strain>
    </source>
</reference>
<sequence>MKNHIKVNGKILQTNKKWSHLKQKQRERISNWLREEYHKFVQIHGRIPKKQEHEDIVDAVIDKIEEAEIWIPHWEVKGYYMRKHAKWYRKIGGI</sequence>
<comment type="caution">
    <text evidence="1">The sequence shown here is derived from an EMBL/GenBank/DDBJ whole genome shotgun (WGS) entry which is preliminary data.</text>
</comment>
<name>A0A9W5R5L3_BACCE</name>
<dbReference type="Proteomes" id="UP000014028">
    <property type="component" value="Unassembled WGS sequence"/>
</dbReference>
<dbReference type="EMBL" id="AHFK01000052">
    <property type="protein sequence ID" value="EOQ09133.1"/>
    <property type="molecule type" value="Genomic_DNA"/>
</dbReference>
<dbReference type="AlphaFoldDB" id="A0A9W5R5L3"/>
<evidence type="ECO:0000313" key="1">
    <source>
        <dbReference type="EMBL" id="EOQ09133.1"/>
    </source>
</evidence>
<proteinExistence type="predicted"/>
<protein>
    <submittedName>
        <fullName evidence="1">Uncharacterized protein</fullName>
    </submittedName>
</protein>
<accession>A0A9W5R5L3</accession>
<organism evidence="1 2">
    <name type="scientific">Bacillus cereus VD184</name>
    <dbReference type="NCBI Taxonomy" id="1053242"/>
    <lineage>
        <taxon>Bacteria</taxon>
        <taxon>Bacillati</taxon>
        <taxon>Bacillota</taxon>
        <taxon>Bacilli</taxon>
        <taxon>Bacillales</taxon>
        <taxon>Bacillaceae</taxon>
        <taxon>Bacillus</taxon>
        <taxon>Bacillus cereus group</taxon>
    </lineage>
</organism>